<evidence type="ECO:0000259" key="3">
    <source>
        <dbReference type="Pfam" id="PF13458"/>
    </source>
</evidence>
<accession>A0A7W6MKT6</accession>
<proteinExistence type="inferred from homology"/>
<keyword evidence="2" id="KW-0732">Signal</keyword>
<evidence type="ECO:0000313" key="5">
    <source>
        <dbReference type="Proteomes" id="UP000542776"/>
    </source>
</evidence>
<dbReference type="PANTHER" id="PTHR47151">
    <property type="entry name" value="LEU/ILE/VAL-BINDING ABC TRANSPORTER SUBUNIT"/>
    <property type="match status" value="1"/>
</dbReference>
<dbReference type="AlphaFoldDB" id="A0A7W6MKT6"/>
<dbReference type="Gene3D" id="3.40.50.2300">
    <property type="match status" value="2"/>
</dbReference>
<evidence type="ECO:0000313" key="4">
    <source>
        <dbReference type="EMBL" id="MBB3999195.1"/>
    </source>
</evidence>
<evidence type="ECO:0000256" key="1">
    <source>
        <dbReference type="ARBA" id="ARBA00010062"/>
    </source>
</evidence>
<name>A0A7W6MKT6_9HYPH</name>
<dbReference type="EMBL" id="JACIEK010000008">
    <property type="protein sequence ID" value="MBB3999195.1"/>
    <property type="molecule type" value="Genomic_DNA"/>
</dbReference>
<dbReference type="Proteomes" id="UP000542776">
    <property type="component" value="Unassembled WGS sequence"/>
</dbReference>
<gene>
    <name evidence="4" type="ORF">GGR04_003054</name>
</gene>
<sequence length="380" mass="39481">MVTEAANSPSLGSRADGTQTLGSATMITRHLLSFAGLGLVLLATHPSPSRAAEPVRIGVAAPLSGPSEILGRQIVAGAEAGTAADRSITVADTACSAAGGAAAANRLVEARAEVAIGFLCTSALEAALPILSAAAIPVLDVGVRAERILDRREREGWLVWRLAPASGAEAAAIAAYVRAHWAASPFAIVEDGSAYGRDLADTVRNLLEESGLRPAFVDNYRPAEEKQFGLARRIGQSGVIRVLAFGTRSDVAILARDAAATKLDLEIVGGESLVDARGNDVELPAGIVALAPGFDVDWVPTEAPPADEGYARLARIATEIAVAGVNQVKGSERSLVEVLSAETFETFAGPVRFDARHAADIAPFRAYRWTGERFEAIGGS</sequence>
<organism evidence="4 5">
    <name type="scientific">Aureimonas pseudogalii</name>
    <dbReference type="NCBI Taxonomy" id="1744844"/>
    <lineage>
        <taxon>Bacteria</taxon>
        <taxon>Pseudomonadati</taxon>
        <taxon>Pseudomonadota</taxon>
        <taxon>Alphaproteobacteria</taxon>
        <taxon>Hyphomicrobiales</taxon>
        <taxon>Aurantimonadaceae</taxon>
        <taxon>Aureimonas</taxon>
    </lineage>
</organism>
<reference evidence="4 5" key="1">
    <citation type="submission" date="2020-08" db="EMBL/GenBank/DDBJ databases">
        <title>Genomic Encyclopedia of Type Strains, Phase IV (KMG-IV): sequencing the most valuable type-strain genomes for metagenomic binning, comparative biology and taxonomic classification.</title>
        <authorList>
            <person name="Goeker M."/>
        </authorList>
    </citation>
    <scope>NUCLEOTIDE SEQUENCE [LARGE SCALE GENOMIC DNA]</scope>
    <source>
        <strain evidence="4 5">DSM 102238</strain>
    </source>
</reference>
<dbReference type="PANTHER" id="PTHR47151:SF2">
    <property type="entry name" value="AMINO ACID BINDING PROTEIN"/>
    <property type="match status" value="1"/>
</dbReference>
<comment type="caution">
    <text evidence="4">The sequence shown here is derived from an EMBL/GenBank/DDBJ whole genome shotgun (WGS) entry which is preliminary data.</text>
</comment>
<dbReference type="InterPro" id="IPR028081">
    <property type="entry name" value="Leu-bd"/>
</dbReference>
<protein>
    <submittedName>
        <fullName evidence="4">Branched-chain amino acid transport system substrate-binding protein</fullName>
    </submittedName>
</protein>
<dbReference type="SUPFAM" id="SSF53822">
    <property type="entry name" value="Periplasmic binding protein-like I"/>
    <property type="match status" value="1"/>
</dbReference>
<dbReference type="Pfam" id="PF13458">
    <property type="entry name" value="Peripla_BP_6"/>
    <property type="match status" value="1"/>
</dbReference>
<comment type="similarity">
    <text evidence="1">Belongs to the leucine-binding protein family.</text>
</comment>
<keyword evidence="5" id="KW-1185">Reference proteome</keyword>
<dbReference type="InterPro" id="IPR028082">
    <property type="entry name" value="Peripla_BP_I"/>
</dbReference>
<feature type="domain" description="Leucine-binding protein" evidence="3">
    <location>
        <begin position="54"/>
        <end position="273"/>
    </location>
</feature>
<evidence type="ECO:0000256" key="2">
    <source>
        <dbReference type="ARBA" id="ARBA00022729"/>
    </source>
</evidence>